<evidence type="ECO:0000313" key="3">
    <source>
        <dbReference type="EMBL" id="CAK9060723.1"/>
    </source>
</evidence>
<feature type="compositionally biased region" description="Basic and acidic residues" evidence="2">
    <location>
        <begin position="370"/>
        <end position="423"/>
    </location>
</feature>
<feature type="compositionally biased region" description="Basic and acidic residues" evidence="2">
    <location>
        <begin position="101"/>
        <end position="114"/>
    </location>
</feature>
<feature type="region of interest" description="Disordered" evidence="2">
    <location>
        <begin position="93"/>
        <end position="145"/>
    </location>
</feature>
<dbReference type="InterPro" id="IPR040046">
    <property type="entry name" value="FAM228"/>
</dbReference>
<feature type="compositionally biased region" description="Basic residues" evidence="2">
    <location>
        <begin position="37"/>
        <end position="47"/>
    </location>
</feature>
<keyword evidence="4" id="KW-1185">Reference proteome</keyword>
<gene>
    <name evidence="3" type="ORF">SCF082_LOCUS31933</name>
</gene>
<evidence type="ECO:0000313" key="4">
    <source>
        <dbReference type="Proteomes" id="UP001642464"/>
    </source>
</evidence>
<organism evidence="3 4">
    <name type="scientific">Durusdinium trenchii</name>
    <dbReference type="NCBI Taxonomy" id="1381693"/>
    <lineage>
        <taxon>Eukaryota</taxon>
        <taxon>Sar</taxon>
        <taxon>Alveolata</taxon>
        <taxon>Dinophyceae</taxon>
        <taxon>Suessiales</taxon>
        <taxon>Symbiodiniaceae</taxon>
        <taxon>Durusdinium</taxon>
    </lineage>
</organism>
<feature type="compositionally biased region" description="Basic and acidic residues" evidence="2">
    <location>
        <begin position="48"/>
        <end position="58"/>
    </location>
</feature>
<comment type="similarity">
    <text evidence="1">Belongs to the FAM228 family.</text>
</comment>
<feature type="region of interest" description="Disordered" evidence="2">
    <location>
        <begin position="1"/>
        <end position="75"/>
    </location>
</feature>
<proteinExistence type="inferred from homology"/>
<evidence type="ECO:0000256" key="2">
    <source>
        <dbReference type="SAM" id="MobiDB-lite"/>
    </source>
</evidence>
<accession>A0ABP0NBB4</accession>
<sequence length="423" mass="48215">MAPRKAPLPRGGKSREDTLQHEQTGIATGAEEEKGIRGRGGRRRGGRGRCEAPKEVSRGSRTGANWGLASMGSRREGTCRVYAQELLKELVTGCEQDVEEEGKRGGKGRNADGKGRRKRSGGGGRKGAKTGGRMTREEEMERKQKRHLEAKKVMRNKAYWAKMEKIQEQSEREVRDRLEAQRVKKEARFQEMYQAILDGKEYTDNIDRMLEFHEEMERRKRVSRYNEWNENVFGRIQKEIASKLAKRGHSEASKLRREEYAKFLETTNKKSSLFLDIIIESDYDPFVVNRNAITYDGTKFDDPTKRVLAKHQEELDMIPGQAKAPARASRVTFPVQMWASGKVESTPHGYFSKLMSSSKGGSSSGNQEADAERAQMYKSRSGQDHFEFPKSREAIDAEFPRGKRTDFSHLPHVEKLLSKEPPL</sequence>
<name>A0ABP0NBB4_9DINO</name>
<protein>
    <submittedName>
        <fullName evidence="3">Protein FAM228B</fullName>
    </submittedName>
</protein>
<dbReference type="PANTHER" id="PTHR28584">
    <property type="entry name" value="FAMILY WITH SEQUENCE SIMILARITY 228 MEMBER A"/>
    <property type="match status" value="1"/>
</dbReference>
<feature type="region of interest" description="Disordered" evidence="2">
    <location>
        <begin position="354"/>
        <end position="423"/>
    </location>
</feature>
<reference evidence="3 4" key="1">
    <citation type="submission" date="2024-02" db="EMBL/GenBank/DDBJ databases">
        <authorList>
            <person name="Chen Y."/>
            <person name="Shah S."/>
            <person name="Dougan E. K."/>
            <person name="Thang M."/>
            <person name="Chan C."/>
        </authorList>
    </citation>
    <scope>NUCLEOTIDE SEQUENCE [LARGE SCALE GENOMIC DNA]</scope>
</reference>
<dbReference type="PANTHER" id="PTHR28584:SF1">
    <property type="entry name" value="PROTEIN FAM228B"/>
    <property type="match status" value="1"/>
</dbReference>
<dbReference type="Proteomes" id="UP001642464">
    <property type="component" value="Unassembled WGS sequence"/>
</dbReference>
<feature type="compositionally biased region" description="Low complexity" evidence="2">
    <location>
        <begin position="356"/>
        <end position="365"/>
    </location>
</feature>
<evidence type="ECO:0000256" key="1">
    <source>
        <dbReference type="ARBA" id="ARBA00007753"/>
    </source>
</evidence>
<dbReference type="EMBL" id="CAXAMM010027380">
    <property type="protein sequence ID" value="CAK9060723.1"/>
    <property type="molecule type" value="Genomic_DNA"/>
</dbReference>
<comment type="caution">
    <text evidence="3">The sequence shown here is derived from an EMBL/GenBank/DDBJ whole genome shotgun (WGS) entry which is preliminary data.</text>
</comment>